<feature type="transmembrane region" description="Helical" evidence="1">
    <location>
        <begin position="6"/>
        <end position="31"/>
    </location>
</feature>
<keyword evidence="1" id="KW-0812">Transmembrane</keyword>
<proteinExistence type="predicted"/>
<organism evidence="2">
    <name type="scientific">Paraconexibacter sp. AEG42_29</name>
    <dbReference type="NCBI Taxonomy" id="2997339"/>
    <lineage>
        <taxon>Bacteria</taxon>
        <taxon>Bacillati</taxon>
        <taxon>Actinomycetota</taxon>
        <taxon>Thermoleophilia</taxon>
        <taxon>Solirubrobacterales</taxon>
        <taxon>Paraconexibacteraceae</taxon>
        <taxon>Paraconexibacter</taxon>
    </lineage>
</organism>
<dbReference type="AlphaFoldDB" id="A0AAU7B0M9"/>
<name>A0AAU7B0M9_9ACTN</name>
<feature type="transmembrane region" description="Helical" evidence="1">
    <location>
        <begin position="43"/>
        <end position="69"/>
    </location>
</feature>
<evidence type="ECO:0000256" key="1">
    <source>
        <dbReference type="SAM" id="Phobius"/>
    </source>
</evidence>
<protein>
    <submittedName>
        <fullName evidence="2">Uncharacterized protein</fullName>
    </submittedName>
</protein>
<reference evidence="2" key="1">
    <citation type="submission" date="2022-12" db="EMBL/GenBank/DDBJ databases">
        <title>Paraconexibacter alkalitolerans sp. nov. and Baekduia alba sp. nov., isolated from soil and emended description of the genera Paraconexibacter (Chun et al., 2020) and Baekduia (An et al., 2020).</title>
        <authorList>
            <person name="Vieira S."/>
            <person name="Huber K.J."/>
            <person name="Geppert A."/>
            <person name="Wolf J."/>
            <person name="Neumann-Schaal M."/>
            <person name="Muesken M."/>
            <person name="Overmann J."/>
        </authorList>
    </citation>
    <scope>NUCLEOTIDE SEQUENCE</scope>
    <source>
        <strain evidence="2">AEG42_29</strain>
    </source>
</reference>
<accession>A0AAU7B0M9</accession>
<sequence>MSNQTITYVVAVAAAVLGLAAYVGLILVPAWQSYSRVWERIAASFLTIYILAAFIGLGVAGGAAIVWFWDRIEF</sequence>
<dbReference type="KEGG" id="parq:DSM112329_04352"/>
<dbReference type="EMBL" id="CP114014">
    <property type="protein sequence ID" value="XAY07469.1"/>
    <property type="molecule type" value="Genomic_DNA"/>
</dbReference>
<keyword evidence="1" id="KW-0472">Membrane</keyword>
<gene>
    <name evidence="2" type="ORF">DSM112329_04352</name>
</gene>
<keyword evidence="1" id="KW-1133">Transmembrane helix</keyword>
<evidence type="ECO:0000313" key="2">
    <source>
        <dbReference type="EMBL" id="XAY07469.1"/>
    </source>
</evidence>
<dbReference type="RefSeq" id="WP_354698662.1">
    <property type="nucleotide sequence ID" value="NZ_CP114014.1"/>
</dbReference>